<organism evidence="1 2">
    <name type="scientific">Candidatus Yanofskybacteria bacterium CG10_big_fil_rev_8_21_14_0_10_36_16</name>
    <dbReference type="NCBI Taxonomy" id="1975096"/>
    <lineage>
        <taxon>Bacteria</taxon>
        <taxon>Candidatus Yanofskyibacteriota</taxon>
    </lineage>
</organism>
<evidence type="ECO:0000313" key="1">
    <source>
        <dbReference type="EMBL" id="PJE50719.1"/>
    </source>
</evidence>
<accession>A0A2J0Q6Z2</accession>
<reference evidence="1 2" key="1">
    <citation type="submission" date="2017-09" db="EMBL/GenBank/DDBJ databases">
        <title>Depth-based differentiation of microbial function through sediment-hosted aquifers and enrichment of novel symbionts in the deep terrestrial subsurface.</title>
        <authorList>
            <person name="Probst A.J."/>
            <person name="Ladd B."/>
            <person name="Jarett J.K."/>
            <person name="Geller-Mcgrath D.E."/>
            <person name="Sieber C.M."/>
            <person name="Emerson J.B."/>
            <person name="Anantharaman K."/>
            <person name="Thomas B.C."/>
            <person name="Malmstrom R."/>
            <person name="Stieglmeier M."/>
            <person name="Klingl A."/>
            <person name="Woyke T."/>
            <person name="Ryan C.M."/>
            <person name="Banfield J.F."/>
        </authorList>
    </citation>
    <scope>NUCLEOTIDE SEQUENCE [LARGE SCALE GENOMIC DNA]</scope>
    <source>
        <strain evidence="1">CG10_big_fil_rev_8_21_14_0_10_36_16</strain>
    </source>
</reference>
<comment type="caution">
    <text evidence="1">The sequence shown here is derived from an EMBL/GenBank/DDBJ whole genome shotgun (WGS) entry which is preliminary data.</text>
</comment>
<gene>
    <name evidence="1" type="ORF">COV29_03215</name>
</gene>
<dbReference type="Proteomes" id="UP000228496">
    <property type="component" value="Unassembled WGS sequence"/>
</dbReference>
<dbReference type="AlphaFoldDB" id="A0A2J0Q6Z2"/>
<protein>
    <submittedName>
        <fullName evidence="1">Uncharacterized protein</fullName>
    </submittedName>
</protein>
<evidence type="ECO:0000313" key="2">
    <source>
        <dbReference type="Proteomes" id="UP000228496"/>
    </source>
</evidence>
<sequence>MQVVNSNRLRLDRATIVFLKVDMRPSDARGSPEDCFDEDWYLLIKIEPKKWPFGEFTLDELKQIREHILEDDYFCPFNKNLYCLFAGDQSTVPYAFCEILYFIDHDALRTRIMREDGNEENYNFDNPIIQMIKKLGVYNGNKN</sequence>
<proteinExistence type="predicted"/>
<dbReference type="EMBL" id="PCXQ01000005">
    <property type="protein sequence ID" value="PJE50719.1"/>
    <property type="molecule type" value="Genomic_DNA"/>
</dbReference>
<name>A0A2J0Q6Z2_9BACT</name>